<evidence type="ECO:0000313" key="2">
    <source>
        <dbReference type="WBParaSite" id="Minc3s00058g02979"/>
    </source>
</evidence>
<keyword evidence="1" id="KW-1185">Reference proteome</keyword>
<organism evidence="1 2">
    <name type="scientific">Meloidogyne incognita</name>
    <name type="common">Southern root-knot nematode worm</name>
    <name type="synonym">Oxyuris incognita</name>
    <dbReference type="NCBI Taxonomy" id="6306"/>
    <lineage>
        <taxon>Eukaryota</taxon>
        <taxon>Metazoa</taxon>
        <taxon>Ecdysozoa</taxon>
        <taxon>Nematoda</taxon>
        <taxon>Chromadorea</taxon>
        <taxon>Rhabditida</taxon>
        <taxon>Tylenchina</taxon>
        <taxon>Tylenchomorpha</taxon>
        <taxon>Tylenchoidea</taxon>
        <taxon>Meloidogynidae</taxon>
        <taxon>Meloidogyninae</taxon>
        <taxon>Meloidogyne</taxon>
        <taxon>Meloidogyne incognita group</taxon>
    </lineage>
</organism>
<protein>
    <submittedName>
        <fullName evidence="2">Uncharacterized protein</fullName>
    </submittedName>
</protein>
<sequence>MAESIKLQELSSEEMLSSIPCGTKMANCCGQIMKVMDSVKKITLLCACSNGAIFTVTGFKKSLNSCFGQICTLGAVVSFSMLRAQRFDVSRFDGKTYFSTPFDFELIVQPNSKYYLVERVAKSVDSFTEMKIGEFYKVKCVLTTVFMPYDKTKVCAIVADLNGHRGDLYVSGEALAEKLGKGKEYNQVVLFKCFVNINDECLELHASVQDISINTDFVLCPFDKPLKTPVKRKSEEVETIEVDIKSQKK</sequence>
<accession>A0A914KQK3</accession>
<name>A0A914KQK3_MELIC</name>
<proteinExistence type="predicted"/>
<evidence type="ECO:0000313" key="1">
    <source>
        <dbReference type="Proteomes" id="UP000887563"/>
    </source>
</evidence>
<reference evidence="2" key="1">
    <citation type="submission" date="2022-11" db="UniProtKB">
        <authorList>
            <consortium name="WormBaseParasite"/>
        </authorList>
    </citation>
    <scope>IDENTIFICATION</scope>
</reference>
<dbReference type="AlphaFoldDB" id="A0A914KQK3"/>
<dbReference type="WBParaSite" id="Minc3s00058g02979">
    <property type="protein sequence ID" value="Minc3s00058g02979"/>
    <property type="gene ID" value="Minc3s00058g02979"/>
</dbReference>
<dbReference type="Proteomes" id="UP000887563">
    <property type="component" value="Unplaced"/>
</dbReference>